<dbReference type="InterPro" id="IPR016181">
    <property type="entry name" value="Acyl_CoA_acyltransferase"/>
</dbReference>
<gene>
    <name evidence="2" type="ORF">A9Q84_10660</name>
</gene>
<evidence type="ECO:0000313" key="3">
    <source>
        <dbReference type="Proteomes" id="UP000196531"/>
    </source>
</evidence>
<proteinExistence type="predicted"/>
<name>A0A1Y5F7D5_9BACT</name>
<dbReference type="GO" id="GO:0016747">
    <property type="term" value="F:acyltransferase activity, transferring groups other than amino-acyl groups"/>
    <property type="evidence" value="ECO:0007669"/>
    <property type="project" value="InterPro"/>
</dbReference>
<reference evidence="3" key="1">
    <citation type="journal article" date="2017" name="Proc. Natl. Acad. Sci. U.S.A.">
        <title>Simulation of Deepwater Horizon oil plume reveals substrate specialization within a complex community of hydrocarbon-degraders.</title>
        <authorList>
            <person name="Hu P."/>
            <person name="Dubinsky E.A."/>
            <person name="Probst A.J."/>
            <person name="Wang J."/>
            <person name="Sieber C.M.K."/>
            <person name="Tom L.M."/>
            <person name="Gardinali P."/>
            <person name="Banfield J.F."/>
            <person name="Atlas R.M."/>
            <person name="Andersen G.L."/>
        </authorList>
    </citation>
    <scope>NUCLEOTIDE SEQUENCE [LARGE SCALE GENOMIC DNA]</scope>
</reference>
<dbReference type="InterPro" id="IPR052564">
    <property type="entry name" value="N-acetyltrans/Recomb-assoc"/>
</dbReference>
<dbReference type="PROSITE" id="PS51186">
    <property type="entry name" value="GNAT"/>
    <property type="match status" value="1"/>
</dbReference>
<dbReference type="PANTHER" id="PTHR43451">
    <property type="entry name" value="ACETYLTRANSFERASE (GNAT) FAMILY PROTEIN"/>
    <property type="match status" value="1"/>
</dbReference>
<dbReference type="AlphaFoldDB" id="A0A1Y5F7D5"/>
<dbReference type="SUPFAM" id="SSF55729">
    <property type="entry name" value="Acyl-CoA N-acyltransferases (Nat)"/>
    <property type="match status" value="1"/>
</dbReference>
<accession>A0A1Y5F7D5</accession>
<dbReference type="Proteomes" id="UP000196531">
    <property type="component" value="Unassembled WGS sequence"/>
</dbReference>
<evidence type="ECO:0000313" key="2">
    <source>
        <dbReference type="EMBL" id="OUR96793.1"/>
    </source>
</evidence>
<dbReference type="CDD" id="cd04301">
    <property type="entry name" value="NAT_SF"/>
    <property type="match status" value="1"/>
</dbReference>
<organism evidence="2 3">
    <name type="scientific">Halobacteriovorax marinus</name>
    <dbReference type="NCBI Taxonomy" id="97084"/>
    <lineage>
        <taxon>Bacteria</taxon>
        <taxon>Pseudomonadati</taxon>
        <taxon>Bdellovibrionota</taxon>
        <taxon>Bacteriovoracia</taxon>
        <taxon>Bacteriovoracales</taxon>
        <taxon>Halobacteriovoraceae</taxon>
        <taxon>Halobacteriovorax</taxon>
    </lineage>
</organism>
<dbReference type="InterPro" id="IPR000182">
    <property type="entry name" value="GNAT_dom"/>
</dbReference>
<dbReference type="Gene3D" id="3.40.630.30">
    <property type="match status" value="1"/>
</dbReference>
<dbReference type="EMBL" id="MAAO01000006">
    <property type="protein sequence ID" value="OUR96793.1"/>
    <property type="molecule type" value="Genomic_DNA"/>
</dbReference>
<dbReference type="PANTHER" id="PTHR43451:SF1">
    <property type="entry name" value="ACETYLTRANSFERASE"/>
    <property type="match status" value="1"/>
</dbReference>
<evidence type="ECO:0000259" key="1">
    <source>
        <dbReference type="PROSITE" id="PS51186"/>
    </source>
</evidence>
<feature type="domain" description="N-acetyltransferase" evidence="1">
    <location>
        <begin position="1"/>
        <end position="158"/>
    </location>
</feature>
<dbReference type="Pfam" id="PF13673">
    <property type="entry name" value="Acetyltransf_10"/>
    <property type="match status" value="1"/>
</dbReference>
<comment type="caution">
    <text evidence="2">The sequence shown here is derived from an EMBL/GenBank/DDBJ whole genome shotgun (WGS) entry which is preliminary data.</text>
</comment>
<protein>
    <recommendedName>
        <fullName evidence="1">N-acetyltransferase domain-containing protein</fullName>
    </recommendedName>
</protein>
<sequence length="158" mass="17991">MIRLAKEKDTKDIWEAHIASIREVCSEDYSNEQIAGWSSFSYSHEHWVKTMKKDHVLVYEKNDKVHGFCHSGIIDDSTAEIYGFYLSPLVVGKGVGMEMLSSTLKYFKDLNNISKVKLIATRTAKSFYEKAGFIVTGPEFQEPTRGIMLECIPMELAL</sequence>